<feature type="region of interest" description="Disordered" evidence="1">
    <location>
        <begin position="1"/>
        <end position="52"/>
    </location>
</feature>
<gene>
    <name evidence="2" type="ORF">ACFSL4_14485</name>
</gene>
<keyword evidence="3" id="KW-1185">Reference proteome</keyword>
<comment type="caution">
    <text evidence="2">The sequence shown here is derived from an EMBL/GenBank/DDBJ whole genome shotgun (WGS) entry which is preliminary data.</text>
</comment>
<proteinExistence type="predicted"/>
<dbReference type="Proteomes" id="UP001597261">
    <property type="component" value="Unassembled WGS sequence"/>
</dbReference>
<evidence type="ECO:0000313" key="3">
    <source>
        <dbReference type="Proteomes" id="UP001597261"/>
    </source>
</evidence>
<reference evidence="3" key="1">
    <citation type="journal article" date="2019" name="Int. J. Syst. Evol. Microbiol.">
        <title>The Global Catalogue of Microorganisms (GCM) 10K type strain sequencing project: providing services to taxonomists for standard genome sequencing and annotation.</title>
        <authorList>
            <consortium name="The Broad Institute Genomics Platform"/>
            <consortium name="The Broad Institute Genome Sequencing Center for Infectious Disease"/>
            <person name="Wu L."/>
            <person name="Ma J."/>
        </authorList>
    </citation>
    <scope>NUCLEOTIDE SEQUENCE [LARGE SCALE GENOMIC DNA]</scope>
    <source>
        <strain evidence="3">CGMCC 1.12470</strain>
    </source>
</reference>
<evidence type="ECO:0000256" key="1">
    <source>
        <dbReference type="SAM" id="MobiDB-lite"/>
    </source>
</evidence>
<organism evidence="2 3">
    <name type="scientific">Streptomyces caeni</name>
    <dbReference type="NCBI Taxonomy" id="2307231"/>
    <lineage>
        <taxon>Bacteria</taxon>
        <taxon>Bacillati</taxon>
        <taxon>Actinomycetota</taxon>
        <taxon>Actinomycetes</taxon>
        <taxon>Kitasatosporales</taxon>
        <taxon>Streptomycetaceae</taxon>
        <taxon>Streptomyces</taxon>
    </lineage>
</organism>
<sequence>MTKPSGNGKGARRAGCGARLPSHRGARARGGTRAPETGGARQRGKAPDAPGWVLLPGTGWRRVDTIRVRRLFG</sequence>
<feature type="compositionally biased region" description="Low complexity" evidence="1">
    <location>
        <begin position="29"/>
        <end position="40"/>
    </location>
</feature>
<name>A0ABW4IS64_9ACTN</name>
<accession>A0ABW4IS64</accession>
<dbReference type="EMBL" id="JBHUDX010000033">
    <property type="protein sequence ID" value="MFD1659379.1"/>
    <property type="molecule type" value="Genomic_DNA"/>
</dbReference>
<protein>
    <submittedName>
        <fullName evidence="2">Uncharacterized protein</fullName>
    </submittedName>
</protein>
<evidence type="ECO:0000313" key="2">
    <source>
        <dbReference type="EMBL" id="MFD1659379.1"/>
    </source>
</evidence>
<dbReference type="RefSeq" id="WP_381082472.1">
    <property type="nucleotide sequence ID" value="NZ_JBHUDX010000033.1"/>
</dbReference>